<evidence type="ECO:0000313" key="8">
    <source>
        <dbReference type="Proteomes" id="UP000001357"/>
    </source>
</evidence>
<dbReference type="FunCoup" id="A9VBX2">
    <property type="interactions" value="1092"/>
</dbReference>
<gene>
    <name evidence="7" type="ORF">MONBRDRAFT_39052</name>
</gene>
<keyword evidence="2 4" id="KW-0689">Ribosomal protein</keyword>
<evidence type="ECO:0000256" key="3">
    <source>
        <dbReference type="ARBA" id="ARBA00023274"/>
    </source>
</evidence>
<dbReference type="SUPFAM" id="SSF55315">
    <property type="entry name" value="L30e-like"/>
    <property type="match status" value="1"/>
</dbReference>
<dbReference type="STRING" id="81824.A9VBX2"/>
<proteinExistence type="inferred from homology"/>
<keyword evidence="8" id="KW-1185">Reference proteome</keyword>
<dbReference type="FunFam" id="3.30.1330.30:FF:000003">
    <property type="entry name" value="60S ribosomal protein L7a"/>
    <property type="match status" value="1"/>
</dbReference>
<dbReference type="GeneID" id="5895460"/>
<protein>
    <recommendedName>
        <fullName evidence="4">60S ribosomal protein L7a</fullName>
    </recommendedName>
</protein>
<dbReference type="GO" id="GO:0003723">
    <property type="term" value="F:RNA binding"/>
    <property type="evidence" value="ECO:0000318"/>
    <property type="project" value="GO_Central"/>
</dbReference>
<dbReference type="OMA" id="RMVKWPA"/>
<feature type="region of interest" description="Disordered" evidence="5">
    <location>
        <begin position="98"/>
        <end position="122"/>
    </location>
</feature>
<feature type="domain" description="Ribosomal protein eL8/eL30/eS12/Gadd45" evidence="6">
    <location>
        <begin position="130"/>
        <end position="208"/>
    </location>
</feature>
<dbReference type="InterPro" id="IPR018492">
    <property type="entry name" value="Ribosomal_eL8/Nhp2"/>
</dbReference>
<evidence type="ECO:0000313" key="7">
    <source>
        <dbReference type="EMBL" id="EDQ85050.1"/>
    </source>
</evidence>
<feature type="compositionally biased region" description="Basic and acidic residues" evidence="5">
    <location>
        <begin position="99"/>
        <end position="120"/>
    </location>
</feature>
<dbReference type="InterPro" id="IPR004037">
    <property type="entry name" value="Ribosomal_eL8-like_CS"/>
</dbReference>
<dbReference type="eggNOG" id="KOG3166">
    <property type="taxonomic scope" value="Eukaryota"/>
</dbReference>
<dbReference type="PRINTS" id="PR00881">
    <property type="entry name" value="L7ARS6FAMILY"/>
</dbReference>
<comment type="similarity">
    <text evidence="1 4">Belongs to the eukaryotic ribosomal protein eL8 family.</text>
</comment>
<dbReference type="EMBL" id="CH991578">
    <property type="protein sequence ID" value="EDQ85050.1"/>
    <property type="molecule type" value="Genomic_DNA"/>
</dbReference>
<evidence type="ECO:0000256" key="4">
    <source>
        <dbReference type="RuleBase" id="RU367042"/>
    </source>
</evidence>
<dbReference type="PROSITE" id="PS01082">
    <property type="entry name" value="RIBOSOMAL_L7AE"/>
    <property type="match status" value="1"/>
</dbReference>
<dbReference type="InParanoid" id="A9VBX2"/>
<comment type="function">
    <text evidence="4">Component of the ribosome.</text>
</comment>
<dbReference type="PRINTS" id="PR00882">
    <property type="entry name" value="RIBOSOMALL7A"/>
</dbReference>
<dbReference type="Pfam" id="PF01248">
    <property type="entry name" value="Ribosomal_L7Ae"/>
    <property type="match status" value="1"/>
</dbReference>
<dbReference type="GO" id="GO:0000470">
    <property type="term" value="P:maturation of LSU-rRNA"/>
    <property type="evidence" value="ECO:0000318"/>
    <property type="project" value="GO_Central"/>
</dbReference>
<dbReference type="InterPro" id="IPR050257">
    <property type="entry name" value="eL8/uL1-like"/>
</dbReference>
<dbReference type="PANTHER" id="PTHR23105">
    <property type="entry name" value="RIBOSOMAL PROTEIN L7AE FAMILY MEMBER"/>
    <property type="match status" value="1"/>
</dbReference>
<evidence type="ECO:0000256" key="1">
    <source>
        <dbReference type="ARBA" id="ARBA00007337"/>
    </source>
</evidence>
<sequence length="263" mass="29093">MAKGKVAAKPVKGGKATKAAAPKKAVSLFERRPRNFAIGGDIQPDRNLGRFVKWPKYIRLQRQKQVLQRRLKVPPSINQFSKALDKNTAAQLFKTLNKMRPEDKKQKKERLQKAAADKATSDAATAGDKPVVVKFGLNHITALIESKKAKLVVIAHDVDPIELVVWLPALCRKMDIPYCIVKGKARLGAVVHKKTATCLAVTDVPKSESASFAKIVEAVRANYNAKFDETRRTWGGGLVGEKTKIKVERAEKARQRELAARGL</sequence>
<accession>A9VBX2</accession>
<dbReference type="Gene3D" id="3.30.1330.30">
    <property type="match status" value="1"/>
</dbReference>
<evidence type="ECO:0000256" key="5">
    <source>
        <dbReference type="SAM" id="MobiDB-lite"/>
    </source>
</evidence>
<reference evidence="7 8" key="1">
    <citation type="journal article" date="2008" name="Nature">
        <title>The genome of the choanoflagellate Monosiga brevicollis and the origin of metazoans.</title>
        <authorList>
            <consortium name="JGI Sequencing"/>
            <person name="King N."/>
            <person name="Westbrook M.J."/>
            <person name="Young S.L."/>
            <person name="Kuo A."/>
            <person name="Abedin M."/>
            <person name="Chapman J."/>
            <person name="Fairclough S."/>
            <person name="Hellsten U."/>
            <person name="Isogai Y."/>
            <person name="Letunic I."/>
            <person name="Marr M."/>
            <person name="Pincus D."/>
            <person name="Putnam N."/>
            <person name="Rokas A."/>
            <person name="Wright K.J."/>
            <person name="Zuzow R."/>
            <person name="Dirks W."/>
            <person name="Good M."/>
            <person name="Goodstein D."/>
            <person name="Lemons D."/>
            <person name="Li W."/>
            <person name="Lyons J.B."/>
            <person name="Morris A."/>
            <person name="Nichols S."/>
            <person name="Richter D.J."/>
            <person name="Salamov A."/>
            <person name="Bork P."/>
            <person name="Lim W.A."/>
            <person name="Manning G."/>
            <person name="Miller W.T."/>
            <person name="McGinnis W."/>
            <person name="Shapiro H."/>
            <person name="Tjian R."/>
            <person name="Grigoriev I.V."/>
            <person name="Rokhsar D."/>
        </authorList>
    </citation>
    <scope>NUCLEOTIDE SEQUENCE [LARGE SCALE GENOMIC DNA]</scope>
    <source>
        <strain evidence="8">MX1 / ATCC 50154</strain>
    </source>
</reference>
<evidence type="ECO:0000259" key="6">
    <source>
        <dbReference type="Pfam" id="PF01248"/>
    </source>
</evidence>
<evidence type="ECO:0000256" key="2">
    <source>
        <dbReference type="ARBA" id="ARBA00022980"/>
    </source>
</evidence>
<dbReference type="InterPro" id="IPR001921">
    <property type="entry name" value="Ribosomal_eL8_euk"/>
</dbReference>
<name>A9VBX2_MONBE</name>
<keyword evidence="3 4" id="KW-0687">Ribonucleoprotein</keyword>
<dbReference type="KEGG" id="mbr:MONBRDRAFT_39052"/>
<organism evidence="7 8">
    <name type="scientific">Monosiga brevicollis</name>
    <name type="common">Choanoflagellate</name>
    <dbReference type="NCBI Taxonomy" id="81824"/>
    <lineage>
        <taxon>Eukaryota</taxon>
        <taxon>Choanoflagellata</taxon>
        <taxon>Craspedida</taxon>
        <taxon>Salpingoecidae</taxon>
        <taxon>Monosiga</taxon>
    </lineage>
</organism>
<dbReference type="GO" id="GO:0022625">
    <property type="term" value="C:cytosolic large ribosomal subunit"/>
    <property type="evidence" value="ECO:0000318"/>
    <property type="project" value="GO_Central"/>
</dbReference>
<dbReference type="InterPro" id="IPR029064">
    <property type="entry name" value="Ribosomal_eL30-like_sf"/>
</dbReference>
<dbReference type="Proteomes" id="UP000001357">
    <property type="component" value="Unassembled WGS sequence"/>
</dbReference>
<dbReference type="RefSeq" id="XP_001750220.1">
    <property type="nucleotide sequence ID" value="XM_001750168.1"/>
</dbReference>
<dbReference type="AlphaFoldDB" id="A9VBX2"/>
<dbReference type="InterPro" id="IPR004038">
    <property type="entry name" value="Ribosomal_eL8/eL30/eS12/Gad45"/>
</dbReference>